<evidence type="ECO:0008006" key="3">
    <source>
        <dbReference type="Google" id="ProtNLM"/>
    </source>
</evidence>
<reference evidence="1" key="2">
    <citation type="journal article" date="2019" name="Genome Biol. Evol.">
        <title>Day and night: Metabolic profiles and evolutionary relationships of six axenic non-marine cyanobacteria.</title>
        <authorList>
            <person name="Will S.E."/>
            <person name="Henke P."/>
            <person name="Boedeker C."/>
            <person name="Huang S."/>
            <person name="Brinkmann H."/>
            <person name="Rohde M."/>
            <person name="Jarek M."/>
            <person name="Friedl T."/>
            <person name="Seufert S."/>
            <person name="Schumacher M."/>
            <person name="Overmann J."/>
            <person name="Neumann-Schaal M."/>
            <person name="Petersen J."/>
        </authorList>
    </citation>
    <scope>NUCLEOTIDE SEQUENCE [LARGE SCALE GENOMIC DNA]</scope>
    <source>
        <strain evidence="1">PCC 7102</strain>
    </source>
</reference>
<organism evidence="1 2">
    <name type="scientific">Dulcicalothrix desertica PCC 7102</name>
    <dbReference type="NCBI Taxonomy" id="232991"/>
    <lineage>
        <taxon>Bacteria</taxon>
        <taxon>Bacillati</taxon>
        <taxon>Cyanobacteriota</taxon>
        <taxon>Cyanophyceae</taxon>
        <taxon>Nostocales</taxon>
        <taxon>Calotrichaceae</taxon>
        <taxon>Dulcicalothrix</taxon>
    </lineage>
</organism>
<accession>A0A3S1BP21</accession>
<keyword evidence="2" id="KW-1185">Reference proteome</keyword>
<dbReference type="AlphaFoldDB" id="A0A3S1BP21"/>
<dbReference type="RefSeq" id="WP_127087767.1">
    <property type="nucleotide sequence ID" value="NZ_RSCL01000074.1"/>
</dbReference>
<proteinExistence type="predicted"/>
<evidence type="ECO:0000313" key="2">
    <source>
        <dbReference type="Proteomes" id="UP000271624"/>
    </source>
</evidence>
<protein>
    <recommendedName>
        <fullName evidence="3">Bacteriocin</fullName>
    </recommendedName>
</protein>
<dbReference type="Proteomes" id="UP000271624">
    <property type="component" value="Unassembled WGS sequence"/>
</dbReference>
<name>A0A3S1BP21_9CYAN</name>
<comment type="caution">
    <text evidence="1">The sequence shown here is derived from an EMBL/GenBank/DDBJ whole genome shotgun (WGS) entry which is preliminary data.</text>
</comment>
<sequence>MTQTTNNHIAIELSSDELDTVAGGFVSTEELSKSISDSLKLPNFTIPKINFGNYNTSASYYQNGDKKESAVAVD</sequence>
<dbReference type="EMBL" id="RSCL01000074">
    <property type="protein sequence ID" value="RUS92546.1"/>
    <property type="molecule type" value="Genomic_DNA"/>
</dbReference>
<gene>
    <name evidence="1" type="ORF">DSM106972_098790</name>
</gene>
<reference evidence="1" key="1">
    <citation type="submission" date="2018-12" db="EMBL/GenBank/DDBJ databases">
        <authorList>
            <person name="Will S."/>
            <person name="Neumann-Schaal M."/>
            <person name="Henke P."/>
        </authorList>
    </citation>
    <scope>NUCLEOTIDE SEQUENCE</scope>
    <source>
        <strain evidence="1">PCC 7102</strain>
    </source>
</reference>
<evidence type="ECO:0000313" key="1">
    <source>
        <dbReference type="EMBL" id="RUS92546.1"/>
    </source>
</evidence>